<dbReference type="SMART" id="SM00387">
    <property type="entry name" value="HATPase_c"/>
    <property type="match status" value="1"/>
</dbReference>
<accession>A0ABT2BDV5</accession>
<dbReference type="InterPro" id="IPR005467">
    <property type="entry name" value="His_kinase_dom"/>
</dbReference>
<gene>
    <name evidence="17" type="ORF">NX773_00875</name>
</gene>
<dbReference type="Pfam" id="PF02743">
    <property type="entry name" value="dCache_1"/>
    <property type="match status" value="1"/>
</dbReference>
<keyword evidence="12" id="KW-0902">Two-component regulatory system</keyword>
<evidence type="ECO:0000256" key="8">
    <source>
        <dbReference type="ARBA" id="ARBA00022741"/>
    </source>
</evidence>
<dbReference type="SUPFAM" id="SSF47384">
    <property type="entry name" value="Homodimeric domain of signal transducing histidine kinase"/>
    <property type="match status" value="1"/>
</dbReference>
<dbReference type="InterPro" id="IPR036097">
    <property type="entry name" value="HisK_dim/P_sf"/>
</dbReference>
<evidence type="ECO:0000259" key="16">
    <source>
        <dbReference type="PROSITE" id="PS50109"/>
    </source>
</evidence>
<dbReference type="Proteomes" id="UP001205861">
    <property type="component" value="Unassembled WGS sequence"/>
</dbReference>
<evidence type="ECO:0000256" key="9">
    <source>
        <dbReference type="ARBA" id="ARBA00022777"/>
    </source>
</evidence>
<dbReference type="SUPFAM" id="SSF55874">
    <property type="entry name" value="ATPase domain of HSP90 chaperone/DNA topoisomerase II/histidine kinase"/>
    <property type="match status" value="1"/>
</dbReference>
<proteinExistence type="predicted"/>
<dbReference type="PIRSF" id="PIRSF036431">
    <property type="entry name" value="STHK_DctB"/>
    <property type="match status" value="1"/>
</dbReference>
<feature type="coiled-coil region" evidence="14">
    <location>
        <begin position="329"/>
        <end position="391"/>
    </location>
</feature>
<dbReference type="GO" id="GO:0005524">
    <property type="term" value="F:ATP binding"/>
    <property type="evidence" value="ECO:0007669"/>
    <property type="project" value="UniProtKB-KW"/>
</dbReference>
<comment type="subcellular location">
    <subcellularLocation>
        <location evidence="2">Cell membrane</location>
        <topology evidence="2">Multi-pass membrane protein</topology>
    </subcellularLocation>
</comment>
<dbReference type="Gene3D" id="3.30.450.20">
    <property type="entry name" value="PAS domain"/>
    <property type="match status" value="2"/>
</dbReference>
<sequence>MAVKKWKLSQSHTVLLALASLVAVTMLSYMLVERRQLDDLHRTLASRAELYSATIGGVLAKYEFLPLAIAQSDEVAALLETRSPDRAARVNAYLEEMIQGAGAFAVYVINPQGEVYASSNWKEPTSYVGQNYGFRPYFRQAVNGGIGRFYGIGVSTREAGYFIALPIRRHGRIIGVAAAKVSLDWLEQSWRMPSVAEQIWVTDANGVILLSSISAFKFKTLAPLSEGARKSIHEQRQFLHETLPQLPHRVEQRLTDGAKLLSLNLPREGEPSGYMAVSSRLKPLEWQITVLAELGQVRAAARNAAVGAALGWTALCLGILYALQRRRRIAERLNAQQALKRANDELEAKVERRTAALLDANLRLQAEVGERERAEQTLRQAQAELVQSGKLAAIGQMAAGITHELNQPLAAIQTFSDNAQVLITRGRADEALENLSIISDLVKRLGYITSQLKGFARRSDDAQKPVSVRKAFEQTMLQVRTTRGADRLVLDEDWPQQDIVVLCNETGLRQVFSNLITNAMDAVGAAEIAHLSIRVAQSGDQAVIRVADNGPGIAPASAQKIFEPFFTTKEQGLGLGLSISAGIIRAAGGTIEVQNHGSDGHGGAEFTIRLRCRQPGGKTDLGEQDA</sequence>
<dbReference type="Gene3D" id="3.30.565.10">
    <property type="entry name" value="Histidine kinase-like ATPase, C-terminal domain"/>
    <property type="match status" value="1"/>
</dbReference>
<dbReference type="InterPro" id="IPR003594">
    <property type="entry name" value="HATPase_dom"/>
</dbReference>
<evidence type="ECO:0000256" key="7">
    <source>
        <dbReference type="ARBA" id="ARBA00022692"/>
    </source>
</evidence>
<keyword evidence="8" id="KW-0547">Nucleotide-binding</keyword>
<dbReference type="InterPro" id="IPR033479">
    <property type="entry name" value="dCache_1"/>
</dbReference>
<keyword evidence="13 15" id="KW-0472">Membrane</keyword>
<dbReference type="PRINTS" id="PR00344">
    <property type="entry name" value="BCTRLSENSOR"/>
</dbReference>
<dbReference type="InterPro" id="IPR036890">
    <property type="entry name" value="HATPase_C_sf"/>
</dbReference>
<dbReference type="Pfam" id="PF02518">
    <property type="entry name" value="HATPase_c"/>
    <property type="match status" value="1"/>
</dbReference>
<evidence type="ECO:0000256" key="11">
    <source>
        <dbReference type="ARBA" id="ARBA00022989"/>
    </source>
</evidence>
<keyword evidence="6" id="KW-0808">Transferase</keyword>
<dbReference type="RefSeq" id="WP_258854519.1">
    <property type="nucleotide sequence ID" value="NZ_JANUGV010000001.1"/>
</dbReference>
<evidence type="ECO:0000256" key="4">
    <source>
        <dbReference type="ARBA" id="ARBA00022475"/>
    </source>
</evidence>
<evidence type="ECO:0000256" key="14">
    <source>
        <dbReference type="SAM" id="Coils"/>
    </source>
</evidence>
<name>A0ABT2BDV5_9BURK</name>
<keyword evidence="9" id="KW-0418">Kinase</keyword>
<evidence type="ECO:0000256" key="6">
    <source>
        <dbReference type="ARBA" id="ARBA00022679"/>
    </source>
</evidence>
<dbReference type="InterPro" id="IPR029151">
    <property type="entry name" value="Sensor-like_sf"/>
</dbReference>
<evidence type="ECO:0000256" key="5">
    <source>
        <dbReference type="ARBA" id="ARBA00022553"/>
    </source>
</evidence>
<keyword evidence="14" id="KW-0175">Coiled coil</keyword>
<keyword evidence="7 15" id="KW-0812">Transmembrane</keyword>
<keyword evidence="18" id="KW-1185">Reference proteome</keyword>
<protein>
    <recommendedName>
        <fullName evidence="3">histidine kinase</fullName>
        <ecNumber evidence="3">2.7.13.3</ecNumber>
    </recommendedName>
</protein>
<dbReference type="CDD" id="cd12914">
    <property type="entry name" value="PDC1_DGC_like"/>
    <property type="match status" value="1"/>
</dbReference>
<evidence type="ECO:0000256" key="15">
    <source>
        <dbReference type="SAM" id="Phobius"/>
    </source>
</evidence>
<dbReference type="CDD" id="cd00082">
    <property type="entry name" value="HisKA"/>
    <property type="match status" value="1"/>
</dbReference>
<dbReference type="PROSITE" id="PS50109">
    <property type="entry name" value="HIS_KIN"/>
    <property type="match status" value="1"/>
</dbReference>
<feature type="transmembrane region" description="Helical" evidence="15">
    <location>
        <begin position="12"/>
        <end position="32"/>
    </location>
</feature>
<dbReference type="EC" id="2.7.13.3" evidence="3"/>
<comment type="caution">
    <text evidence="17">The sequence shown here is derived from an EMBL/GenBank/DDBJ whole genome shotgun (WGS) entry which is preliminary data.</text>
</comment>
<keyword evidence="5" id="KW-0597">Phosphoprotein</keyword>
<dbReference type="PANTHER" id="PTHR43065:SF46">
    <property type="entry name" value="C4-DICARBOXYLATE TRANSPORT SENSOR PROTEIN DCTB"/>
    <property type="match status" value="1"/>
</dbReference>
<dbReference type="PANTHER" id="PTHR43065">
    <property type="entry name" value="SENSOR HISTIDINE KINASE"/>
    <property type="match status" value="1"/>
</dbReference>
<dbReference type="SMART" id="SM00388">
    <property type="entry name" value="HisKA"/>
    <property type="match status" value="1"/>
</dbReference>
<evidence type="ECO:0000313" key="18">
    <source>
        <dbReference type="Proteomes" id="UP001205861"/>
    </source>
</evidence>
<evidence type="ECO:0000313" key="17">
    <source>
        <dbReference type="EMBL" id="MCS0606716.1"/>
    </source>
</evidence>
<feature type="domain" description="Histidine kinase" evidence="16">
    <location>
        <begin position="400"/>
        <end position="614"/>
    </location>
</feature>
<dbReference type="EMBL" id="JANUGV010000001">
    <property type="protein sequence ID" value="MCS0606716.1"/>
    <property type="molecule type" value="Genomic_DNA"/>
</dbReference>
<evidence type="ECO:0000256" key="1">
    <source>
        <dbReference type="ARBA" id="ARBA00000085"/>
    </source>
</evidence>
<keyword evidence="10 17" id="KW-0067">ATP-binding</keyword>
<keyword evidence="4" id="KW-1003">Cell membrane</keyword>
<evidence type="ECO:0000256" key="10">
    <source>
        <dbReference type="ARBA" id="ARBA00022840"/>
    </source>
</evidence>
<dbReference type="Pfam" id="PF00512">
    <property type="entry name" value="HisKA"/>
    <property type="match status" value="1"/>
</dbReference>
<keyword evidence="11 15" id="KW-1133">Transmembrane helix</keyword>
<dbReference type="InterPro" id="IPR017055">
    <property type="entry name" value="Sig_transdc_His_kinase_DctB"/>
</dbReference>
<evidence type="ECO:0000256" key="12">
    <source>
        <dbReference type="ARBA" id="ARBA00023012"/>
    </source>
</evidence>
<reference evidence="17 18" key="1">
    <citation type="submission" date="2022-08" db="EMBL/GenBank/DDBJ databases">
        <title>Reclassification of Massilia species as members of the genera Telluria, Duganella, Pseudoduganella, Mokoshia gen. nov. and Zemynaea gen. nov. using orthogonal and non-orthogonal genome-based approaches.</title>
        <authorList>
            <person name="Bowman J.P."/>
        </authorList>
    </citation>
    <scope>NUCLEOTIDE SEQUENCE [LARGE SCALE GENOMIC DNA]</scope>
    <source>
        <strain evidence="17 18">JCM 31607</strain>
    </source>
</reference>
<comment type="catalytic activity">
    <reaction evidence="1">
        <text>ATP + protein L-histidine = ADP + protein N-phospho-L-histidine.</text>
        <dbReference type="EC" id="2.7.13.3"/>
    </reaction>
</comment>
<dbReference type="Gene3D" id="6.10.250.3020">
    <property type="match status" value="1"/>
</dbReference>
<dbReference type="InterPro" id="IPR003661">
    <property type="entry name" value="HisK_dim/P_dom"/>
</dbReference>
<evidence type="ECO:0000256" key="3">
    <source>
        <dbReference type="ARBA" id="ARBA00012438"/>
    </source>
</evidence>
<dbReference type="InterPro" id="IPR004358">
    <property type="entry name" value="Sig_transdc_His_kin-like_C"/>
</dbReference>
<dbReference type="SUPFAM" id="SSF103190">
    <property type="entry name" value="Sensory domain-like"/>
    <property type="match status" value="1"/>
</dbReference>
<organism evidence="17 18">
    <name type="scientific">Massilia solisilvae</name>
    <dbReference type="NCBI Taxonomy" id="1811225"/>
    <lineage>
        <taxon>Bacteria</taxon>
        <taxon>Pseudomonadati</taxon>
        <taxon>Pseudomonadota</taxon>
        <taxon>Betaproteobacteria</taxon>
        <taxon>Burkholderiales</taxon>
        <taxon>Oxalobacteraceae</taxon>
        <taxon>Telluria group</taxon>
        <taxon>Massilia</taxon>
    </lineage>
</organism>
<evidence type="ECO:0000256" key="13">
    <source>
        <dbReference type="ARBA" id="ARBA00023136"/>
    </source>
</evidence>
<evidence type="ECO:0000256" key="2">
    <source>
        <dbReference type="ARBA" id="ARBA00004651"/>
    </source>
</evidence>
<dbReference type="Gene3D" id="1.10.287.130">
    <property type="match status" value="1"/>
</dbReference>